<gene>
    <name evidence="1" type="ORF">VCHENC02_1520A</name>
</gene>
<name>A0A454D2R3_VIBHA</name>
<protein>
    <submittedName>
        <fullName evidence="1">Uncharacterized protein</fullName>
    </submittedName>
</protein>
<evidence type="ECO:0000313" key="2">
    <source>
        <dbReference type="Proteomes" id="UP000008367"/>
    </source>
</evidence>
<dbReference type="AlphaFoldDB" id="A0A454D2R3"/>
<reference evidence="1 2" key="1">
    <citation type="submission" date="2012-10" db="EMBL/GenBank/DDBJ databases">
        <title>Genome sequence of Vibrio Cholerae HENC-02.</title>
        <authorList>
            <person name="Eppinger M."/>
            <person name="Hasan N.A."/>
            <person name="Sengamalay N."/>
            <person name="Hine E."/>
            <person name="Su Q."/>
            <person name="Daugherty S.C."/>
            <person name="Young S."/>
            <person name="Sadzewicz L."/>
            <person name="Tallon L."/>
            <person name="Cebula T.A."/>
            <person name="Ravel J."/>
            <person name="Colwell R.R."/>
        </authorList>
    </citation>
    <scope>NUCLEOTIDE SEQUENCE [LARGE SCALE GENOMIC DNA]</scope>
    <source>
        <strain evidence="1 2">HENC-02</strain>
    </source>
</reference>
<sequence>MISSSSMRSLRRRCIC</sequence>
<accession>A0A454D2R3</accession>
<feature type="non-terminal residue" evidence="1">
    <location>
        <position position="16"/>
    </location>
</feature>
<evidence type="ECO:0000313" key="1">
    <source>
        <dbReference type="EMBL" id="EKM32979.1"/>
    </source>
</evidence>
<dbReference type="Proteomes" id="UP000008367">
    <property type="component" value="Unassembled WGS sequence"/>
</dbReference>
<comment type="caution">
    <text evidence="1">The sequence shown here is derived from an EMBL/GenBank/DDBJ whole genome shotgun (WGS) entry which is preliminary data.</text>
</comment>
<organism evidence="1 2">
    <name type="scientific">Vibrio harveyi</name>
    <name type="common">Beneckea harveyi</name>
    <dbReference type="NCBI Taxonomy" id="669"/>
    <lineage>
        <taxon>Bacteria</taxon>
        <taxon>Pseudomonadati</taxon>
        <taxon>Pseudomonadota</taxon>
        <taxon>Gammaproteobacteria</taxon>
        <taxon>Vibrionales</taxon>
        <taxon>Vibrionaceae</taxon>
        <taxon>Vibrio</taxon>
    </lineage>
</organism>
<proteinExistence type="predicted"/>
<dbReference type="EMBL" id="AJSR01000485">
    <property type="protein sequence ID" value="EKM32979.1"/>
    <property type="molecule type" value="Genomic_DNA"/>
</dbReference>